<gene>
    <name evidence="1" type="ORF">HRR80_000115</name>
</gene>
<organism evidence="1 2">
    <name type="scientific">Exophiala dermatitidis</name>
    <name type="common">Black yeast-like fungus</name>
    <name type="synonym">Wangiella dermatitidis</name>
    <dbReference type="NCBI Taxonomy" id="5970"/>
    <lineage>
        <taxon>Eukaryota</taxon>
        <taxon>Fungi</taxon>
        <taxon>Dikarya</taxon>
        <taxon>Ascomycota</taxon>
        <taxon>Pezizomycotina</taxon>
        <taxon>Eurotiomycetes</taxon>
        <taxon>Chaetothyriomycetidae</taxon>
        <taxon>Chaetothyriales</taxon>
        <taxon>Herpotrichiellaceae</taxon>
        <taxon>Exophiala</taxon>
    </lineage>
</organism>
<accession>A0AAN6J2C3</accession>
<evidence type="ECO:0000313" key="2">
    <source>
        <dbReference type="Proteomes" id="UP001161757"/>
    </source>
</evidence>
<reference evidence="1" key="1">
    <citation type="submission" date="2023-01" db="EMBL/GenBank/DDBJ databases">
        <title>Exophiala dermititidis isolated from Cystic Fibrosis Patient.</title>
        <authorList>
            <person name="Kurbessoian T."/>
            <person name="Crocker A."/>
            <person name="Murante D."/>
            <person name="Hogan D.A."/>
            <person name="Stajich J.E."/>
        </authorList>
    </citation>
    <scope>NUCLEOTIDE SEQUENCE</scope>
    <source>
        <strain evidence="1">Ex8</strain>
    </source>
</reference>
<comment type="caution">
    <text evidence="1">The sequence shown here is derived from an EMBL/GenBank/DDBJ whole genome shotgun (WGS) entry which is preliminary data.</text>
</comment>
<evidence type="ECO:0000313" key="1">
    <source>
        <dbReference type="EMBL" id="KAJ8995341.1"/>
    </source>
</evidence>
<dbReference type="EMBL" id="JAJGCB010000001">
    <property type="protein sequence ID" value="KAJ8995341.1"/>
    <property type="molecule type" value="Genomic_DNA"/>
</dbReference>
<name>A0AAN6J2C3_EXODE</name>
<proteinExistence type="predicted"/>
<dbReference type="AlphaFoldDB" id="A0AAN6J2C3"/>
<dbReference type="Proteomes" id="UP001161757">
    <property type="component" value="Unassembled WGS sequence"/>
</dbReference>
<sequence>MRSWTTALACHVSFSWIRQTVDKQSTQLAKLGPEQDHASKKATFARMKNCHVSTLFLHHACTSISITSITKLRLVGIVGEATSAGDYVTVTTNGDSPADHGLSIVLQLNRSIVTATPTDRIRMWWRHVMIIPTRYHPRSEGSRASRARLSWRRPWRAVSNQTAD</sequence>
<protein>
    <submittedName>
        <fullName evidence="1">Uncharacterized protein</fullName>
    </submittedName>
</protein>